<feature type="signal peptide" evidence="2">
    <location>
        <begin position="1"/>
        <end position="18"/>
    </location>
</feature>
<keyword evidence="2" id="KW-0732">Signal</keyword>
<gene>
    <name evidence="4" type="primary">AUGUSTUS-3.0.2_07784</name>
    <name evidence="4" type="ORF">TcasGA2_TC007784</name>
</gene>
<evidence type="ECO:0000256" key="1">
    <source>
        <dbReference type="SAM" id="Phobius"/>
    </source>
</evidence>
<feature type="transmembrane region" description="Helical" evidence="1">
    <location>
        <begin position="762"/>
        <end position="784"/>
    </location>
</feature>
<feature type="transmembrane region" description="Helical" evidence="1">
    <location>
        <begin position="912"/>
        <end position="933"/>
    </location>
</feature>
<feature type="transmembrane region" description="Helical" evidence="1">
    <location>
        <begin position="887"/>
        <end position="906"/>
    </location>
</feature>
<protein>
    <submittedName>
        <fullName evidence="4">Nose resistant to fluoxetine protein 6-like Protein</fullName>
    </submittedName>
</protein>
<dbReference type="SMART" id="SM00703">
    <property type="entry name" value="NRF"/>
    <property type="match status" value="1"/>
</dbReference>
<feature type="transmembrane region" description="Helical" evidence="1">
    <location>
        <begin position="546"/>
        <end position="568"/>
    </location>
</feature>
<dbReference type="STRING" id="7070.D2A1W4"/>
<feature type="transmembrane region" description="Helical" evidence="1">
    <location>
        <begin position="266"/>
        <end position="287"/>
    </location>
</feature>
<feature type="transmembrane region" description="Helical" evidence="1">
    <location>
        <begin position="652"/>
        <end position="675"/>
    </location>
</feature>
<feature type="chain" id="PRO_5003027046" evidence="2">
    <location>
        <begin position="19"/>
        <end position="954"/>
    </location>
</feature>
<dbReference type="GO" id="GO:0016747">
    <property type="term" value="F:acyltransferase activity, transferring groups other than amino-acyl groups"/>
    <property type="evidence" value="ECO:0007669"/>
    <property type="project" value="InterPro"/>
</dbReference>
<dbReference type="PANTHER" id="PTHR11161:SF72">
    <property type="entry name" value="FI21449P1"/>
    <property type="match status" value="1"/>
</dbReference>
<organism evidence="4 5">
    <name type="scientific">Tribolium castaneum</name>
    <name type="common">Red flour beetle</name>
    <dbReference type="NCBI Taxonomy" id="7070"/>
    <lineage>
        <taxon>Eukaryota</taxon>
        <taxon>Metazoa</taxon>
        <taxon>Ecdysozoa</taxon>
        <taxon>Arthropoda</taxon>
        <taxon>Hexapoda</taxon>
        <taxon>Insecta</taxon>
        <taxon>Pterygota</taxon>
        <taxon>Neoptera</taxon>
        <taxon>Endopterygota</taxon>
        <taxon>Coleoptera</taxon>
        <taxon>Polyphaga</taxon>
        <taxon>Cucujiformia</taxon>
        <taxon>Tenebrionidae</taxon>
        <taxon>Tenebrionidae incertae sedis</taxon>
        <taxon>Tribolium</taxon>
    </lineage>
</organism>
<dbReference type="Pfam" id="PF20146">
    <property type="entry name" value="NRF"/>
    <property type="match status" value="1"/>
</dbReference>
<dbReference type="EMBL" id="KQ971338">
    <property type="protein sequence ID" value="EFA02134.1"/>
    <property type="molecule type" value="Genomic_DNA"/>
</dbReference>
<reference evidence="4 5" key="1">
    <citation type="journal article" date="2008" name="Nature">
        <title>The genome of the model beetle and pest Tribolium castaneum.</title>
        <authorList>
            <consortium name="Tribolium Genome Sequencing Consortium"/>
            <person name="Richards S."/>
            <person name="Gibbs R.A."/>
            <person name="Weinstock G.M."/>
            <person name="Brown S.J."/>
            <person name="Denell R."/>
            <person name="Beeman R.W."/>
            <person name="Gibbs R."/>
            <person name="Beeman R.W."/>
            <person name="Brown S.J."/>
            <person name="Bucher G."/>
            <person name="Friedrich M."/>
            <person name="Grimmelikhuijzen C.J."/>
            <person name="Klingler M."/>
            <person name="Lorenzen M."/>
            <person name="Richards S."/>
            <person name="Roth S."/>
            <person name="Schroder R."/>
            <person name="Tautz D."/>
            <person name="Zdobnov E.M."/>
            <person name="Muzny D."/>
            <person name="Gibbs R.A."/>
            <person name="Weinstock G.M."/>
            <person name="Attaway T."/>
            <person name="Bell S."/>
            <person name="Buhay C.J."/>
            <person name="Chandrabose M.N."/>
            <person name="Chavez D."/>
            <person name="Clerk-Blankenburg K.P."/>
            <person name="Cree A."/>
            <person name="Dao M."/>
            <person name="Davis C."/>
            <person name="Chacko J."/>
            <person name="Dinh H."/>
            <person name="Dugan-Rocha S."/>
            <person name="Fowler G."/>
            <person name="Garner T.T."/>
            <person name="Garnes J."/>
            <person name="Gnirke A."/>
            <person name="Hawes A."/>
            <person name="Hernandez J."/>
            <person name="Hines S."/>
            <person name="Holder M."/>
            <person name="Hume J."/>
            <person name="Jhangiani S.N."/>
            <person name="Joshi V."/>
            <person name="Khan Z.M."/>
            <person name="Jackson L."/>
            <person name="Kovar C."/>
            <person name="Kowis A."/>
            <person name="Lee S."/>
            <person name="Lewis L.R."/>
            <person name="Margolis J."/>
            <person name="Morgan M."/>
            <person name="Nazareth L.V."/>
            <person name="Nguyen N."/>
            <person name="Okwuonu G."/>
            <person name="Parker D."/>
            <person name="Richards S."/>
            <person name="Ruiz S.J."/>
            <person name="Santibanez J."/>
            <person name="Savard J."/>
            <person name="Scherer S.E."/>
            <person name="Schneider B."/>
            <person name="Sodergren E."/>
            <person name="Tautz D."/>
            <person name="Vattahil S."/>
            <person name="Villasana D."/>
            <person name="White C.S."/>
            <person name="Wright R."/>
            <person name="Park Y."/>
            <person name="Beeman R.W."/>
            <person name="Lord J."/>
            <person name="Oppert B."/>
            <person name="Lorenzen M."/>
            <person name="Brown S."/>
            <person name="Wang L."/>
            <person name="Savard J."/>
            <person name="Tautz D."/>
            <person name="Richards S."/>
            <person name="Weinstock G."/>
            <person name="Gibbs R.A."/>
            <person name="Liu Y."/>
            <person name="Worley K."/>
            <person name="Weinstock G."/>
            <person name="Elsik C.G."/>
            <person name="Reese J.T."/>
            <person name="Elhaik E."/>
            <person name="Landan G."/>
            <person name="Graur D."/>
            <person name="Arensburger P."/>
            <person name="Atkinson P."/>
            <person name="Beeman R.W."/>
            <person name="Beidler J."/>
            <person name="Brown S.J."/>
            <person name="Demuth J.P."/>
            <person name="Drury D.W."/>
            <person name="Du Y.Z."/>
            <person name="Fujiwara H."/>
            <person name="Lorenzen M."/>
            <person name="Maselli V."/>
            <person name="Osanai M."/>
            <person name="Park Y."/>
            <person name="Robertson H.M."/>
            <person name="Tu Z."/>
            <person name="Wang J.J."/>
            <person name="Wang S."/>
            <person name="Richards S."/>
            <person name="Song H."/>
            <person name="Zhang L."/>
            <person name="Sodergren E."/>
            <person name="Werner D."/>
            <person name="Stanke M."/>
            <person name="Morgenstern B."/>
            <person name="Solovyev V."/>
            <person name="Kosarev P."/>
            <person name="Brown G."/>
            <person name="Chen H.C."/>
            <person name="Ermolaeva O."/>
            <person name="Hlavina W."/>
            <person name="Kapustin Y."/>
            <person name="Kiryutin B."/>
            <person name="Kitts P."/>
            <person name="Maglott D."/>
            <person name="Pruitt K."/>
            <person name="Sapojnikov V."/>
            <person name="Souvorov A."/>
            <person name="Mackey A.J."/>
            <person name="Waterhouse R.M."/>
            <person name="Wyder S."/>
            <person name="Zdobnov E.M."/>
            <person name="Zdobnov E.M."/>
            <person name="Wyder S."/>
            <person name="Kriventseva E.V."/>
            <person name="Kadowaki T."/>
            <person name="Bork P."/>
            <person name="Aranda M."/>
            <person name="Bao R."/>
            <person name="Beermann A."/>
            <person name="Berns N."/>
            <person name="Bolognesi R."/>
            <person name="Bonneton F."/>
            <person name="Bopp D."/>
            <person name="Brown S.J."/>
            <person name="Bucher G."/>
            <person name="Butts T."/>
            <person name="Chaumot A."/>
            <person name="Denell R.E."/>
            <person name="Ferrier D.E."/>
            <person name="Friedrich M."/>
            <person name="Gordon C.M."/>
            <person name="Jindra M."/>
            <person name="Klingler M."/>
            <person name="Lan Q."/>
            <person name="Lattorff H.M."/>
            <person name="Laudet V."/>
            <person name="von Levetsow C."/>
            <person name="Liu Z."/>
            <person name="Lutz R."/>
            <person name="Lynch J.A."/>
            <person name="da Fonseca R.N."/>
            <person name="Posnien N."/>
            <person name="Reuter R."/>
            <person name="Roth S."/>
            <person name="Savard J."/>
            <person name="Schinko J.B."/>
            <person name="Schmitt C."/>
            <person name="Schoppmeier M."/>
            <person name="Schroder R."/>
            <person name="Shippy T.D."/>
            <person name="Simonnet F."/>
            <person name="Marques-Souza H."/>
            <person name="Tautz D."/>
            <person name="Tomoyasu Y."/>
            <person name="Trauner J."/>
            <person name="Van der Zee M."/>
            <person name="Vervoort M."/>
            <person name="Wittkopp N."/>
            <person name="Wimmer E.A."/>
            <person name="Yang X."/>
            <person name="Jones A.K."/>
            <person name="Sattelle D.B."/>
            <person name="Ebert P.R."/>
            <person name="Nelson D."/>
            <person name="Scott J.G."/>
            <person name="Beeman R.W."/>
            <person name="Muthukrishnan S."/>
            <person name="Kramer K.J."/>
            <person name="Arakane Y."/>
            <person name="Beeman R.W."/>
            <person name="Zhu Q."/>
            <person name="Hogenkamp D."/>
            <person name="Dixit R."/>
            <person name="Oppert B."/>
            <person name="Jiang H."/>
            <person name="Zou Z."/>
            <person name="Marshall J."/>
            <person name="Elpidina E."/>
            <person name="Vinokurov K."/>
            <person name="Oppert C."/>
            <person name="Zou Z."/>
            <person name="Evans J."/>
            <person name="Lu Z."/>
            <person name="Zhao P."/>
            <person name="Sumathipala N."/>
            <person name="Altincicek B."/>
            <person name="Vilcinskas A."/>
            <person name="Williams M."/>
            <person name="Hultmark D."/>
            <person name="Hetru C."/>
            <person name="Jiang H."/>
            <person name="Grimmelikhuijzen C.J."/>
            <person name="Hauser F."/>
            <person name="Cazzamali G."/>
            <person name="Williamson M."/>
            <person name="Park Y."/>
            <person name="Li B."/>
            <person name="Tanaka Y."/>
            <person name="Predel R."/>
            <person name="Neupert S."/>
            <person name="Schachtner J."/>
            <person name="Verleyen P."/>
            <person name="Raible F."/>
            <person name="Bork P."/>
            <person name="Friedrich M."/>
            <person name="Walden K.K."/>
            <person name="Robertson H.M."/>
            <person name="Angeli S."/>
            <person name="Foret S."/>
            <person name="Bucher G."/>
            <person name="Schuetz S."/>
            <person name="Maleszka R."/>
            <person name="Wimmer E.A."/>
            <person name="Beeman R.W."/>
            <person name="Lorenzen M."/>
            <person name="Tomoyasu Y."/>
            <person name="Miller S.C."/>
            <person name="Grossmann D."/>
            <person name="Bucher G."/>
        </authorList>
    </citation>
    <scope>NUCLEOTIDE SEQUENCE [LARGE SCALE GENOMIC DNA]</scope>
    <source>
        <strain evidence="4 5">Georgia GA2</strain>
    </source>
</reference>
<reference evidence="4 5" key="2">
    <citation type="journal article" date="2010" name="Nucleic Acids Res.">
        <title>BeetleBase in 2010: revisions to provide comprehensive genomic information for Tribolium castaneum.</title>
        <authorList>
            <person name="Kim H.S."/>
            <person name="Murphy T."/>
            <person name="Xia J."/>
            <person name="Caragea D."/>
            <person name="Park Y."/>
            <person name="Beeman R.W."/>
            <person name="Lorenzen M.D."/>
            <person name="Butcher S."/>
            <person name="Manak J.R."/>
            <person name="Brown S.J."/>
        </authorList>
    </citation>
    <scope>GENOME REANNOTATION</scope>
    <source>
        <strain evidence="4 5">Georgia GA2</strain>
    </source>
</reference>
<feature type="transmembrane region" description="Helical" evidence="1">
    <location>
        <begin position="307"/>
        <end position="329"/>
    </location>
</feature>
<keyword evidence="1" id="KW-0812">Transmembrane</keyword>
<feature type="domain" description="Nose resistant-to-fluoxetine protein N-terminal" evidence="3">
    <location>
        <begin position="33"/>
        <end position="187"/>
    </location>
</feature>
<proteinExistence type="predicted"/>
<dbReference type="PANTHER" id="PTHR11161">
    <property type="entry name" value="O-ACYLTRANSFERASE"/>
    <property type="match status" value="1"/>
</dbReference>
<feature type="transmembrane region" description="Helical" evidence="1">
    <location>
        <begin position="443"/>
        <end position="463"/>
    </location>
</feature>
<dbReference type="InterPro" id="IPR052728">
    <property type="entry name" value="O2_lipid_transport_reg"/>
</dbReference>
<dbReference type="PhylomeDB" id="D2A1W4"/>
<evidence type="ECO:0000313" key="5">
    <source>
        <dbReference type="Proteomes" id="UP000007266"/>
    </source>
</evidence>
<dbReference type="HOGENOM" id="CLU_309127_0_0_1"/>
<feature type="transmembrane region" description="Helical" evidence="1">
    <location>
        <begin position="350"/>
        <end position="371"/>
    </location>
</feature>
<name>D2A1W4_TRICA</name>
<feature type="transmembrane region" description="Helical" evidence="1">
    <location>
        <begin position="857"/>
        <end position="875"/>
    </location>
</feature>
<dbReference type="InterPro" id="IPR002656">
    <property type="entry name" value="Acyl_transf_3_dom"/>
</dbReference>
<dbReference type="Proteomes" id="UP000007266">
    <property type="component" value="Linkage group 4"/>
</dbReference>
<keyword evidence="1" id="KW-1133">Transmembrane helix</keyword>
<dbReference type="AlphaFoldDB" id="D2A1W4"/>
<evidence type="ECO:0000256" key="2">
    <source>
        <dbReference type="SAM" id="SignalP"/>
    </source>
</evidence>
<keyword evidence="1" id="KW-0472">Membrane</keyword>
<accession>D2A1W4</accession>
<feature type="transmembrane region" description="Helical" evidence="1">
    <location>
        <begin position="199"/>
        <end position="221"/>
    </location>
</feature>
<feature type="transmembrane region" description="Helical" evidence="1">
    <location>
        <begin position="414"/>
        <end position="436"/>
    </location>
</feature>
<dbReference type="InterPro" id="IPR006621">
    <property type="entry name" value="Nose-resist-to-fluoxetine_N"/>
</dbReference>
<feature type="transmembrane region" description="Helical" evidence="1">
    <location>
        <begin position="698"/>
        <end position="719"/>
    </location>
</feature>
<sequence length="954" mass="109463">MNQICVVLIVVFIAQCSCNICDNLNNLSKDNITQGCLNQLDLICNNGSVLWQMFDASSKYPISGISYSNNKDLGNFDECMSISYKSFDGAVKGKFCALSIAIVNPFLKPIPDPFNIITNKQTTLAEVVTPKQIDRNVRDIAEKITITVLSLCIPDQCTPREIGLYFLWGQFESTKLVNFVDKVPCMTKDSNIDFKWGDIVFTTLLAFVLLLIVLCTSYDLMIMKMKREPKHPVYVSFSLITNGRKLLNVNYNPSPDQIQCLNGMRFISMMWVIAGHNFVAVEQVPIINYAEMKEYADNVKVQYVASAPIAVDTFFFLSGFLLTFGYLKSAVKMGVGEQISKVPMMIIHRYLRLTPAVIMLYLTTITIYRMLGTGPLWDTVTQTISKPCEQYWWPFLLYIQNYYNYNDLCLTHTWYLSADMQMFILAPLVLIPLTILIKSNKSFWAIGFVNVLIIIAVIVPIVIPFDLLPKLQNKLRDVLVPDIPFVLSKYSSCVPDACTPREVGYFYLYGHFNDVIGQLFNASLIMYTNVPCETINSNTDYEAGDIVAIVFFVVIGLLLIASTVYEALCKNFNSEPLHPILFSFSILTNGKKLLAISDNTSEQIQCFNGMRFISMMWVLAVHAKSPYEVGIIPLENYPDVKKWTQNWTSQYVVAGQLAVDTFFFMSGFLLAFTYLKKSSDEKFINQVRRVPKMYLHRYLRLTPSVAALYLAVITIFRFFGTGPTWSFITNIMKRVCKDKWWKFFLYVQNYTDPDEMCLSPTWYLSADMQMFILAPFVLIPTALFIKKRFKFVIQGLVAVTIISIVVPILLQNFVDEGPGNLYATHTRFNNYLIGMIFGTTMRMKKQKPYIFKPWTNVALWILVIGVSLAFIIYWFEILGRLSYCMYVLHVMVEFYALGVLNMPSYFSNYMLFYNWCGHIIVTMIFAVVWVLAFEFPMLTIDKYILGDERPRKKE</sequence>
<keyword evidence="5" id="KW-1185">Reference proteome</keyword>
<dbReference type="OMA" id="ATNCKEK"/>
<feature type="transmembrane region" description="Helical" evidence="1">
    <location>
        <begin position="791"/>
        <end position="810"/>
    </location>
</feature>
<dbReference type="Pfam" id="PF01757">
    <property type="entry name" value="Acyl_transf_3"/>
    <property type="match status" value="2"/>
</dbReference>
<dbReference type="InParanoid" id="D2A1W4"/>
<evidence type="ECO:0000313" key="4">
    <source>
        <dbReference type="EMBL" id="EFA02134.1"/>
    </source>
</evidence>
<dbReference type="eggNOG" id="KOG3700">
    <property type="taxonomic scope" value="Eukaryota"/>
</dbReference>
<evidence type="ECO:0000259" key="3">
    <source>
        <dbReference type="SMART" id="SM00703"/>
    </source>
</evidence>